<dbReference type="InterPro" id="IPR008792">
    <property type="entry name" value="PQQD"/>
</dbReference>
<evidence type="ECO:0000313" key="2">
    <source>
        <dbReference type="Proteomes" id="UP000322025"/>
    </source>
</evidence>
<dbReference type="EMBL" id="VMSO01000001">
    <property type="protein sequence ID" value="KAA8502957.1"/>
    <property type="molecule type" value="Genomic_DNA"/>
</dbReference>
<dbReference type="Gene3D" id="1.10.10.1150">
    <property type="entry name" value="Coenzyme PQQ synthesis protein D (PqqD)"/>
    <property type="match status" value="1"/>
</dbReference>
<dbReference type="Proteomes" id="UP000322025">
    <property type="component" value="Unassembled WGS sequence"/>
</dbReference>
<accession>A0A5M9I1Q4</accession>
<sequence length="120" mass="14479">MSVMKKKKDNNYLDYIPVKNPEIEYGTDENGRVTVYIEWKGFYHRIAQKFFHRPRVSDVKLDDYGSFVWLAIDDMKDVHQLSKELDARFPKMEKSLSRLIKFLEILHDNRLIRWKGEKVK</sequence>
<dbReference type="InterPro" id="IPR041881">
    <property type="entry name" value="PqqD_sf"/>
</dbReference>
<gene>
    <name evidence="1" type="ORF">FNY66_01520</name>
</gene>
<reference evidence="1" key="1">
    <citation type="submission" date="2019-07" db="EMBL/GenBank/DDBJ databases">
        <authorList>
            <person name="Wongkuna S."/>
            <person name="Scaria J."/>
        </authorList>
    </citation>
    <scope>NUCLEOTIDE SEQUENCE [LARGE SCALE GENOMIC DNA]</scope>
    <source>
        <strain evidence="1">SW178</strain>
    </source>
</reference>
<name>A0A5M9I1Q4_9FIRM</name>
<evidence type="ECO:0000313" key="1">
    <source>
        <dbReference type="EMBL" id="KAA8502957.1"/>
    </source>
</evidence>
<dbReference type="Pfam" id="PF05402">
    <property type="entry name" value="PqqD"/>
    <property type="match status" value="1"/>
</dbReference>
<proteinExistence type="predicted"/>
<organism evidence="1 2">
    <name type="scientific">Mediterraneibacter catenae</name>
    <dbReference type="NCBI Taxonomy" id="2594882"/>
    <lineage>
        <taxon>Bacteria</taxon>
        <taxon>Bacillati</taxon>
        <taxon>Bacillota</taxon>
        <taxon>Clostridia</taxon>
        <taxon>Lachnospirales</taxon>
        <taxon>Lachnospiraceae</taxon>
        <taxon>Mediterraneibacter</taxon>
    </lineage>
</organism>
<keyword evidence="2" id="KW-1185">Reference proteome</keyword>
<dbReference type="AlphaFoldDB" id="A0A5M9I1Q4"/>
<protein>
    <submittedName>
        <fullName evidence="1">PqqD family protein</fullName>
    </submittedName>
</protein>
<dbReference type="OrthoDB" id="308521at2"/>
<comment type="caution">
    <text evidence="1">The sequence shown here is derived from an EMBL/GenBank/DDBJ whole genome shotgun (WGS) entry which is preliminary data.</text>
</comment>